<accession>A0A8T0E469</accession>
<sequence length="338" mass="39032">MPKAKNSKSRRTDSSRQNPEVNMESTYMFPSGRRTEEGRRIWVPCIYHSTSTRPSTPPSTDGRRRGRDEEEQQHLRPEQGPSHGRVEEEVRIAMCNIFSAIEDLIKLGAAFRSKCSNLGIKTLPHHRYPFELSQKTFMDQIRAIFEEGRKCVDEACAEKDRLQAENERLKAENERLKEVNGRSIPVLRPVSPQFPEESEVIPRMKRRKAKPVADDPIAANAAYEYNISRDCVRRELAQHARGYRVSKKAVETVTREAEEWLVQLHYLSSVAMKHRKGRRLIQSDFKAGMRTLGLDLLPQFERCFASESEPRRNSSRASPRRSPRLVTPRRSPRLASPR</sequence>
<keyword evidence="4" id="KW-1185">Reference proteome</keyword>
<proteinExistence type="predicted"/>
<evidence type="ECO:0000313" key="3">
    <source>
        <dbReference type="EMBL" id="KAF8765039.1"/>
    </source>
</evidence>
<evidence type="ECO:0000313" key="4">
    <source>
        <dbReference type="Proteomes" id="UP000807504"/>
    </source>
</evidence>
<feature type="compositionally biased region" description="Low complexity" evidence="2">
    <location>
        <begin position="49"/>
        <end position="60"/>
    </location>
</feature>
<dbReference type="GO" id="GO:0046982">
    <property type="term" value="F:protein heterodimerization activity"/>
    <property type="evidence" value="ECO:0007669"/>
    <property type="project" value="InterPro"/>
</dbReference>
<evidence type="ECO:0000256" key="1">
    <source>
        <dbReference type="SAM" id="Coils"/>
    </source>
</evidence>
<feature type="compositionally biased region" description="Polar residues" evidence="2">
    <location>
        <begin position="15"/>
        <end position="25"/>
    </location>
</feature>
<evidence type="ECO:0000256" key="2">
    <source>
        <dbReference type="SAM" id="MobiDB-lite"/>
    </source>
</evidence>
<reference evidence="3" key="1">
    <citation type="journal article" date="2020" name="bioRxiv">
        <title>Chromosome-level reference genome of the European wasp spider Argiope bruennichi: a resource for studies on range expansion and evolutionary adaptation.</title>
        <authorList>
            <person name="Sheffer M.M."/>
            <person name="Hoppe A."/>
            <person name="Krehenwinkel H."/>
            <person name="Uhl G."/>
            <person name="Kuss A.W."/>
            <person name="Jensen L."/>
            <person name="Jensen C."/>
            <person name="Gillespie R.G."/>
            <person name="Hoff K.J."/>
            <person name="Prost S."/>
        </authorList>
    </citation>
    <scope>NUCLEOTIDE SEQUENCE</scope>
</reference>
<gene>
    <name evidence="3" type="ORF">HNY73_023054</name>
</gene>
<reference evidence="3" key="2">
    <citation type="submission" date="2020-06" db="EMBL/GenBank/DDBJ databases">
        <authorList>
            <person name="Sheffer M."/>
        </authorList>
    </citation>
    <scope>NUCLEOTIDE SEQUENCE</scope>
</reference>
<feature type="region of interest" description="Disordered" evidence="2">
    <location>
        <begin position="306"/>
        <end position="338"/>
    </location>
</feature>
<dbReference type="EMBL" id="JABXBU010002231">
    <property type="protein sequence ID" value="KAF8765039.1"/>
    <property type="molecule type" value="Genomic_DNA"/>
</dbReference>
<dbReference type="Proteomes" id="UP000807504">
    <property type="component" value="Unassembled WGS sequence"/>
</dbReference>
<feature type="coiled-coil region" evidence="1">
    <location>
        <begin position="152"/>
        <end position="182"/>
    </location>
</feature>
<feature type="compositionally biased region" description="Basic and acidic residues" evidence="2">
    <location>
        <begin position="61"/>
        <end position="77"/>
    </location>
</feature>
<organism evidence="3 4">
    <name type="scientific">Argiope bruennichi</name>
    <name type="common">Wasp spider</name>
    <name type="synonym">Aranea bruennichi</name>
    <dbReference type="NCBI Taxonomy" id="94029"/>
    <lineage>
        <taxon>Eukaryota</taxon>
        <taxon>Metazoa</taxon>
        <taxon>Ecdysozoa</taxon>
        <taxon>Arthropoda</taxon>
        <taxon>Chelicerata</taxon>
        <taxon>Arachnida</taxon>
        <taxon>Araneae</taxon>
        <taxon>Araneomorphae</taxon>
        <taxon>Entelegynae</taxon>
        <taxon>Araneoidea</taxon>
        <taxon>Araneidae</taxon>
        <taxon>Argiope</taxon>
    </lineage>
</organism>
<keyword evidence="1" id="KW-0175">Coiled coil</keyword>
<dbReference type="AlphaFoldDB" id="A0A8T0E469"/>
<dbReference type="InterPro" id="IPR009072">
    <property type="entry name" value="Histone-fold"/>
</dbReference>
<protein>
    <submittedName>
        <fullName evidence="3">Uncharacterized protein</fullName>
    </submittedName>
</protein>
<comment type="caution">
    <text evidence="3">The sequence shown here is derived from an EMBL/GenBank/DDBJ whole genome shotgun (WGS) entry which is preliminary data.</text>
</comment>
<name>A0A8T0E469_ARGBR</name>
<feature type="region of interest" description="Disordered" evidence="2">
    <location>
        <begin position="1"/>
        <end position="86"/>
    </location>
</feature>
<dbReference type="SUPFAM" id="SSF47113">
    <property type="entry name" value="Histone-fold"/>
    <property type="match status" value="1"/>
</dbReference>